<organism evidence="1 3">
    <name type="scientific">Aneurinibacillus migulanus</name>
    <name type="common">Bacillus migulanus</name>
    <dbReference type="NCBI Taxonomy" id="47500"/>
    <lineage>
        <taxon>Bacteria</taxon>
        <taxon>Bacillati</taxon>
        <taxon>Bacillota</taxon>
        <taxon>Bacilli</taxon>
        <taxon>Bacillales</taxon>
        <taxon>Paenibacillaceae</taxon>
        <taxon>Aneurinibacillus group</taxon>
        <taxon>Aneurinibacillus</taxon>
    </lineage>
</organism>
<dbReference type="PATRIC" id="fig|47500.12.peg.4773"/>
<reference evidence="2 4" key="2">
    <citation type="submission" date="2016-10" db="EMBL/GenBank/DDBJ databases">
        <authorList>
            <person name="de Groot N.N."/>
        </authorList>
    </citation>
    <scope>NUCLEOTIDE SEQUENCE [LARGE SCALE GENOMIC DNA]</scope>
    <source>
        <strain evidence="2 4">DSM 2895</strain>
    </source>
</reference>
<dbReference type="Proteomes" id="UP000182836">
    <property type="component" value="Unassembled WGS sequence"/>
</dbReference>
<dbReference type="Proteomes" id="UP000037269">
    <property type="component" value="Unassembled WGS sequence"/>
</dbReference>
<dbReference type="GeneID" id="42305865"/>
<keyword evidence="3" id="KW-1185">Reference proteome</keyword>
<dbReference type="EMBL" id="LGUG01000004">
    <property type="protein sequence ID" value="KON96070.1"/>
    <property type="molecule type" value="Genomic_DNA"/>
</dbReference>
<name>A0A0D1V3G0_ANEMI</name>
<dbReference type="AlphaFoldDB" id="A0A0D1V3G0"/>
<reference evidence="1 3" key="1">
    <citation type="submission" date="2015-07" db="EMBL/GenBank/DDBJ databases">
        <title>Fjat-14205 dsm 2895.</title>
        <authorList>
            <person name="Liu B."/>
            <person name="Wang J."/>
            <person name="Zhu Y."/>
            <person name="Liu G."/>
            <person name="Chen Q."/>
            <person name="Chen Z."/>
            <person name="Lan J."/>
            <person name="Che J."/>
            <person name="Ge C."/>
            <person name="Shi H."/>
            <person name="Pan Z."/>
            <person name="Liu X."/>
        </authorList>
    </citation>
    <scope>NUCLEOTIDE SEQUENCE [LARGE SCALE GENOMIC DNA]</scope>
    <source>
        <strain evidence="1 3">DSM 2895</strain>
    </source>
</reference>
<gene>
    <name evidence="1" type="ORF">AF333_11790</name>
    <name evidence="2" type="ORF">SAMN04487909_12632</name>
</gene>
<accession>A0A0D1V3G0</accession>
<evidence type="ECO:0000313" key="1">
    <source>
        <dbReference type="EMBL" id="KON96070.1"/>
    </source>
</evidence>
<protein>
    <submittedName>
        <fullName evidence="1">Uncharacterized protein</fullName>
    </submittedName>
</protein>
<dbReference type="EMBL" id="FNED01000026">
    <property type="protein sequence ID" value="SDJ71362.1"/>
    <property type="molecule type" value="Genomic_DNA"/>
</dbReference>
<sequence length="65" mass="7383">MKNIQEALSAGETIELTDLFNDRFQWDASFDLMELLNSGHVKYNGVKLTREESLEIIKALKILAA</sequence>
<evidence type="ECO:0000313" key="4">
    <source>
        <dbReference type="Proteomes" id="UP000182836"/>
    </source>
</evidence>
<dbReference type="RefSeq" id="WP_043066933.1">
    <property type="nucleotide sequence ID" value="NZ_BJOA01000085.1"/>
</dbReference>
<proteinExistence type="predicted"/>
<dbReference type="OrthoDB" id="2680010at2"/>
<evidence type="ECO:0000313" key="3">
    <source>
        <dbReference type="Proteomes" id="UP000037269"/>
    </source>
</evidence>
<evidence type="ECO:0000313" key="2">
    <source>
        <dbReference type="EMBL" id="SDJ71362.1"/>
    </source>
</evidence>